<dbReference type="AlphaFoldDB" id="A0AAD0R146"/>
<evidence type="ECO:0000259" key="1">
    <source>
        <dbReference type="Pfam" id="PF13503"/>
    </source>
</evidence>
<name>A0AAD0R146_PSEDL</name>
<proteinExistence type="predicted"/>
<reference evidence="2 3" key="1">
    <citation type="submission" date="2018-07" db="EMBL/GenBank/DDBJ databases">
        <title>Complete genome sequence of a Pseudomonas plecoglossicida strain pathogenic to the marine fish, Larimichthys crocea.</title>
        <authorList>
            <person name="Tao Z."/>
        </authorList>
    </citation>
    <scope>NUCLEOTIDE SEQUENCE [LARGE SCALE GENOMIC DNA]</scope>
    <source>
        <strain evidence="2 3">XSDHY-P</strain>
    </source>
</reference>
<sequence length="291" mass="32868">MTPFATELVEQLRQAPDHRLMAIVELARLQDSERQQLQDRFTDDALPILYHEQFTHLRHIGPWLFSPGQQTDLQSQYDFHCTLTEMAGDALCGWLVSAQTPSRLVHHLGQGVTACGPDGDTFLLRFYTEQAFPILHARHDLPGIAHLLAPIRSWWIMEPHSEHKAWRHFAGYDLPQFCGVPLIQLDQTCWDALDGDPMSYHLADQLQELLGASLSENCHGARIGHVRKMVTEAREKGLTRPGDQSEYVTLLTQRGPDLLASLAWQEALAEARDHGRPLAIALQARLLSNPD</sequence>
<evidence type="ECO:0000313" key="3">
    <source>
        <dbReference type="Proteomes" id="UP000256503"/>
    </source>
</evidence>
<gene>
    <name evidence="2" type="ORF">DVB73_25120</name>
</gene>
<dbReference type="Pfam" id="PF13503">
    <property type="entry name" value="DUF4123"/>
    <property type="match status" value="1"/>
</dbReference>
<evidence type="ECO:0000313" key="2">
    <source>
        <dbReference type="EMBL" id="AXM98845.1"/>
    </source>
</evidence>
<accession>A0AAD0R146</accession>
<dbReference type="EMBL" id="CP031146">
    <property type="protein sequence ID" value="AXM98845.1"/>
    <property type="molecule type" value="Genomic_DNA"/>
</dbReference>
<dbReference type="GeneID" id="49616712"/>
<protein>
    <submittedName>
        <fullName evidence="2">DUF4123 domain-containing protein</fullName>
    </submittedName>
</protein>
<organism evidence="2 3">
    <name type="scientific">Pseudomonas plecoglossicida</name>
    <dbReference type="NCBI Taxonomy" id="70775"/>
    <lineage>
        <taxon>Bacteria</taxon>
        <taxon>Pseudomonadati</taxon>
        <taxon>Pseudomonadota</taxon>
        <taxon>Gammaproteobacteria</taxon>
        <taxon>Pseudomonadales</taxon>
        <taxon>Pseudomonadaceae</taxon>
        <taxon>Pseudomonas</taxon>
    </lineage>
</organism>
<feature type="domain" description="DUF4123" evidence="1">
    <location>
        <begin position="22"/>
        <end position="140"/>
    </location>
</feature>
<dbReference type="InterPro" id="IPR025391">
    <property type="entry name" value="DUF4123"/>
</dbReference>
<dbReference type="RefSeq" id="WP_016393533.1">
    <property type="nucleotide sequence ID" value="NZ_BSOM01000002.1"/>
</dbReference>
<dbReference type="Proteomes" id="UP000256503">
    <property type="component" value="Chromosome"/>
</dbReference>